<organism evidence="2">
    <name type="scientific">Fusarium oxysporum f. sp. vasinfectum 25433</name>
    <dbReference type="NCBI Taxonomy" id="1089449"/>
    <lineage>
        <taxon>Eukaryota</taxon>
        <taxon>Fungi</taxon>
        <taxon>Dikarya</taxon>
        <taxon>Ascomycota</taxon>
        <taxon>Pezizomycotina</taxon>
        <taxon>Sordariomycetes</taxon>
        <taxon>Hypocreomycetidae</taxon>
        <taxon>Hypocreales</taxon>
        <taxon>Nectriaceae</taxon>
        <taxon>Fusarium</taxon>
        <taxon>Fusarium oxysporum species complex</taxon>
    </lineage>
</organism>
<dbReference type="Proteomes" id="UP000030701">
    <property type="component" value="Unassembled WGS sequence"/>
</dbReference>
<proteinExistence type="predicted"/>
<reference evidence="2" key="2">
    <citation type="submission" date="2012-05" db="EMBL/GenBank/DDBJ databases">
        <title>The Genome Annotation of Fusarium oxysporum Cotton.</title>
        <authorList>
            <consortium name="The Broad Institute Genomics Platform"/>
            <person name="Ma L.-J."/>
            <person name="Corby-Kistler H."/>
            <person name="Broz K."/>
            <person name="Gale L.R."/>
            <person name="Jonkers W."/>
            <person name="O'Donnell K."/>
            <person name="Ploetz R."/>
            <person name="Steinberg C."/>
            <person name="Schwartz D.C."/>
            <person name="VanEtten H."/>
            <person name="Zhou S."/>
            <person name="Young S.K."/>
            <person name="Zeng Q."/>
            <person name="Gargeya S."/>
            <person name="Fitzgerald M."/>
            <person name="Abouelleil A."/>
            <person name="Alvarado L."/>
            <person name="Chapman S.B."/>
            <person name="Gainer-Dewar J."/>
            <person name="Goldberg J."/>
            <person name="Griggs A."/>
            <person name="Gujja S."/>
            <person name="Hansen M."/>
            <person name="Howarth C."/>
            <person name="Imamovic A."/>
            <person name="Ireland A."/>
            <person name="Larimer J."/>
            <person name="McCowan C."/>
            <person name="Murphy C."/>
            <person name="Pearson M."/>
            <person name="Poon T.W."/>
            <person name="Priest M."/>
            <person name="Roberts A."/>
            <person name="Saif S."/>
            <person name="Shea T."/>
            <person name="Sykes S."/>
            <person name="Wortman J."/>
            <person name="Nusbaum C."/>
            <person name="Birren B."/>
        </authorList>
    </citation>
    <scope>NUCLEOTIDE SEQUENCE</scope>
    <source>
        <strain evidence="2">25433</strain>
    </source>
</reference>
<accession>X0MEY1</accession>
<dbReference type="EMBL" id="JH657922">
    <property type="protein sequence ID" value="EXM32102.1"/>
    <property type="molecule type" value="Genomic_DNA"/>
</dbReference>
<evidence type="ECO:0000313" key="2">
    <source>
        <dbReference type="EMBL" id="EXM32102.1"/>
    </source>
</evidence>
<gene>
    <name evidence="2" type="ORF">FOTG_03698</name>
</gene>
<protein>
    <submittedName>
        <fullName evidence="2">Uncharacterized protein</fullName>
    </submittedName>
</protein>
<sequence length="57" mass="6386">MSAQEDISTAKANDPDEKYVPLQEESEHEADCQVVDPKKLSPDVLKNINKSTKTLTR</sequence>
<feature type="region of interest" description="Disordered" evidence="1">
    <location>
        <begin position="1"/>
        <end position="38"/>
    </location>
</feature>
<dbReference type="AlphaFoldDB" id="X0MEY1"/>
<name>X0MEY1_FUSOX</name>
<dbReference type="HOGENOM" id="CLU_2996545_0_0_1"/>
<evidence type="ECO:0000256" key="1">
    <source>
        <dbReference type="SAM" id="MobiDB-lite"/>
    </source>
</evidence>
<feature type="compositionally biased region" description="Polar residues" evidence="1">
    <location>
        <begin position="1"/>
        <end position="11"/>
    </location>
</feature>
<reference evidence="2" key="1">
    <citation type="submission" date="2011-11" db="EMBL/GenBank/DDBJ databases">
        <title>The Genome Sequence of Fusarium oxysporum Cotton.</title>
        <authorList>
            <consortium name="The Broad Institute Genome Sequencing Platform"/>
            <person name="Ma L.-J."/>
            <person name="Gale L.R."/>
            <person name="Schwartz D.C."/>
            <person name="Zhou S."/>
            <person name="Corby-Kistler H."/>
            <person name="Young S.K."/>
            <person name="Zeng Q."/>
            <person name="Gargeya S."/>
            <person name="Fitzgerald M."/>
            <person name="Haas B."/>
            <person name="Abouelleil A."/>
            <person name="Alvarado L."/>
            <person name="Arachchi H.M."/>
            <person name="Berlin A."/>
            <person name="Brown A."/>
            <person name="Chapman S.B."/>
            <person name="Chen Z."/>
            <person name="Dunbar C."/>
            <person name="Freedman E."/>
            <person name="Gearin G."/>
            <person name="Goldberg J."/>
            <person name="Griggs A."/>
            <person name="Gujja S."/>
            <person name="Heiman D."/>
            <person name="Howarth C."/>
            <person name="Larson L."/>
            <person name="Lui A."/>
            <person name="MacDonald P.J.P."/>
            <person name="Montmayeur A."/>
            <person name="Murphy C."/>
            <person name="Neiman D."/>
            <person name="Pearson M."/>
            <person name="Priest M."/>
            <person name="Roberts A."/>
            <person name="Saif S."/>
            <person name="Shea T."/>
            <person name="Shenoy N."/>
            <person name="Sisk P."/>
            <person name="Stolte C."/>
            <person name="Sykes S."/>
            <person name="Wortman J."/>
            <person name="Nusbaum C."/>
            <person name="Birren B."/>
        </authorList>
    </citation>
    <scope>NUCLEOTIDE SEQUENCE [LARGE SCALE GENOMIC DNA]</scope>
    <source>
        <strain evidence="2">25433</strain>
    </source>
</reference>